<dbReference type="PROSITE" id="PS50113">
    <property type="entry name" value="PAC"/>
    <property type="match status" value="2"/>
</dbReference>
<comment type="subunit">
    <text evidence="9">At low DSF concentrations, interacts with RpfF.</text>
</comment>
<keyword evidence="8" id="KW-0902">Two-component regulatory system</keyword>
<feature type="domain" description="PAS" evidence="14">
    <location>
        <begin position="133"/>
        <end position="203"/>
    </location>
</feature>
<dbReference type="SUPFAM" id="SSF55874">
    <property type="entry name" value="ATPase domain of HSP90 chaperone/DNA topoisomerase II/histidine kinase"/>
    <property type="match status" value="1"/>
</dbReference>
<evidence type="ECO:0000313" key="16">
    <source>
        <dbReference type="EMBL" id="SKB73724.1"/>
    </source>
</evidence>
<keyword evidence="5" id="KW-0547">Nucleotide-binding</keyword>
<dbReference type="InterPro" id="IPR035965">
    <property type="entry name" value="PAS-like_dom_sf"/>
</dbReference>
<dbReference type="Pfam" id="PF08447">
    <property type="entry name" value="PAS_3"/>
    <property type="match status" value="1"/>
</dbReference>
<keyword evidence="17" id="KW-1185">Reference proteome</keyword>
<reference evidence="17" key="1">
    <citation type="submission" date="2017-02" db="EMBL/GenBank/DDBJ databases">
        <authorList>
            <person name="Varghese N."/>
            <person name="Submissions S."/>
        </authorList>
    </citation>
    <scope>NUCLEOTIDE SEQUENCE [LARGE SCALE GENOMIC DNA]</scope>
    <source>
        <strain evidence="17">DSM 22270</strain>
    </source>
</reference>
<dbReference type="EMBL" id="FUZA01000002">
    <property type="protein sequence ID" value="SKB73724.1"/>
    <property type="molecule type" value="Genomic_DNA"/>
</dbReference>
<dbReference type="PANTHER" id="PTHR45339">
    <property type="entry name" value="HYBRID SIGNAL TRANSDUCTION HISTIDINE KINASE J"/>
    <property type="match status" value="1"/>
</dbReference>
<keyword evidence="7" id="KW-0067">ATP-binding</keyword>
<dbReference type="FunFam" id="3.30.565.10:FF:000010">
    <property type="entry name" value="Sensor histidine kinase RcsC"/>
    <property type="match status" value="1"/>
</dbReference>
<feature type="domain" description="PAS" evidence="14">
    <location>
        <begin position="13"/>
        <end position="68"/>
    </location>
</feature>
<evidence type="ECO:0000256" key="10">
    <source>
        <dbReference type="ARBA" id="ARBA00068150"/>
    </source>
</evidence>
<dbReference type="PROSITE" id="PS50109">
    <property type="entry name" value="HIS_KIN"/>
    <property type="match status" value="1"/>
</dbReference>
<feature type="domain" description="Response regulatory" evidence="13">
    <location>
        <begin position="1040"/>
        <end position="1158"/>
    </location>
</feature>
<dbReference type="RefSeq" id="WP_229208344.1">
    <property type="nucleotide sequence ID" value="NZ_FUZA01000002.1"/>
</dbReference>
<dbReference type="Pfam" id="PF00072">
    <property type="entry name" value="Response_reg"/>
    <property type="match status" value="2"/>
</dbReference>
<dbReference type="SMART" id="SM00091">
    <property type="entry name" value="PAS"/>
    <property type="match status" value="4"/>
</dbReference>
<dbReference type="STRING" id="651661.SAMN05660293_01807"/>
<dbReference type="InterPro" id="IPR001789">
    <property type="entry name" value="Sig_transdc_resp-reg_receiver"/>
</dbReference>
<dbReference type="SUPFAM" id="SSF52172">
    <property type="entry name" value="CheY-like"/>
    <property type="match status" value="2"/>
</dbReference>
<accession>A0A1T5DPY6</accession>
<dbReference type="CDD" id="cd00082">
    <property type="entry name" value="HisKA"/>
    <property type="match status" value="1"/>
</dbReference>
<feature type="modified residue" description="4-aspartylphosphate" evidence="11">
    <location>
        <position position="943"/>
    </location>
</feature>
<evidence type="ECO:0000256" key="9">
    <source>
        <dbReference type="ARBA" id="ARBA00064003"/>
    </source>
</evidence>
<dbReference type="Gene3D" id="3.40.50.2300">
    <property type="match status" value="2"/>
</dbReference>
<dbReference type="Gene3D" id="3.30.565.10">
    <property type="entry name" value="Histidine kinase-like ATPase, C-terminal domain"/>
    <property type="match status" value="1"/>
</dbReference>
<dbReference type="FunFam" id="1.10.287.130:FF:000002">
    <property type="entry name" value="Two-component osmosensing histidine kinase"/>
    <property type="match status" value="1"/>
</dbReference>
<evidence type="ECO:0000256" key="3">
    <source>
        <dbReference type="ARBA" id="ARBA00022553"/>
    </source>
</evidence>
<dbReference type="SMART" id="SM00448">
    <property type="entry name" value="REC"/>
    <property type="match status" value="2"/>
</dbReference>
<dbReference type="Pfam" id="PF13188">
    <property type="entry name" value="PAS_8"/>
    <property type="match status" value="1"/>
</dbReference>
<dbReference type="PROSITE" id="PS50112">
    <property type="entry name" value="PAS"/>
    <property type="match status" value="3"/>
</dbReference>
<keyword evidence="3 11" id="KW-0597">Phosphoprotein</keyword>
<proteinExistence type="predicted"/>
<dbReference type="CDD" id="cd00130">
    <property type="entry name" value="PAS"/>
    <property type="match status" value="3"/>
</dbReference>
<dbReference type="Pfam" id="PF02518">
    <property type="entry name" value="HATPase_c"/>
    <property type="match status" value="1"/>
</dbReference>
<dbReference type="Pfam" id="PF00512">
    <property type="entry name" value="HisKA"/>
    <property type="match status" value="1"/>
</dbReference>
<keyword evidence="4" id="KW-0808">Transferase</keyword>
<dbReference type="InterPro" id="IPR001610">
    <property type="entry name" value="PAC"/>
</dbReference>
<dbReference type="InterPro" id="IPR003661">
    <property type="entry name" value="HisK_dim/P_dom"/>
</dbReference>
<evidence type="ECO:0000256" key="5">
    <source>
        <dbReference type="ARBA" id="ARBA00022741"/>
    </source>
</evidence>
<dbReference type="AlphaFoldDB" id="A0A1T5DPY6"/>
<feature type="domain" description="PAC" evidence="15">
    <location>
        <begin position="455"/>
        <end position="506"/>
    </location>
</feature>
<feature type="domain" description="Response regulatory" evidence="13">
    <location>
        <begin position="893"/>
        <end position="1013"/>
    </location>
</feature>
<feature type="modified residue" description="4-aspartylphosphate" evidence="11">
    <location>
        <position position="1091"/>
    </location>
</feature>
<evidence type="ECO:0000259" key="15">
    <source>
        <dbReference type="PROSITE" id="PS50113"/>
    </source>
</evidence>
<comment type="catalytic activity">
    <reaction evidence="1">
        <text>ATP + protein L-histidine = ADP + protein N-phospho-L-histidine.</text>
        <dbReference type="EC" id="2.7.13.3"/>
    </reaction>
</comment>
<dbReference type="InterPro" id="IPR000700">
    <property type="entry name" value="PAS-assoc_C"/>
</dbReference>
<evidence type="ECO:0000256" key="8">
    <source>
        <dbReference type="ARBA" id="ARBA00023012"/>
    </source>
</evidence>
<evidence type="ECO:0000256" key="1">
    <source>
        <dbReference type="ARBA" id="ARBA00000085"/>
    </source>
</evidence>
<evidence type="ECO:0000256" key="4">
    <source>
        <dbReference type="ARBA" id="ARBA00022679"/>
    </source>
</evidence>
<evidence type="ECO:0000259" key="14">
    <source>
        <dbReference type="PROSITE" id="PS50112"/>
    </source>
</evidence>
<dbReference type="EC" id="2.7.13.3" evidence="2"/>
<feature type="domain" description="PAS" evidence="14">
    <location>
        <begin position="253"/>
        <end position="297"/>
    </location>
</feature>
<evidence type="ECO:0000256" key="11">
    <source>
        <dbReference type="PROSITE-ProRule" id="PRU00169"/>
    </source>
</evidence>
<dbReference type="PRINTS" id="PR00344">
    <property type="entry name" value="BCTRLSENSOR"/>
</dbReference>
<dbReference type="InterPro" id="IPR036097">
    <property type="entry name" value="HisK_dim/P_sf"/>
</dbReference>
<evidence type="ECO:0000256" key="6">
    <source>
        <dbReference type="ARBA" id="ARBA00022777"/>
    </source>
</evidence>
<feature type="domain" description="Histidine kinase" evidence="12">
    <location>
        <begin position="655"/>
        <end position="876"/>
    </location>
</feature>
<evidence type="ECO:0000259" key="13">
    <source>
        <dbReference type="PROSITE" id="PS50110"/>
    </source>
</evidence>
<dbReference type="Gene3D" id="3.30.450.20">
    <property type="entry name" value="PAS domain"/>
    <property type="match status" value="5"/>
</dbReference>
<evidence type="ECO:0000259" key="12">
    <source>
        <dbReference type="PROSITE" id="PS50109"/>
    </source>
</evidence>
<dbReference type="GO" id="GO:0005524">
    <property type="term" value="F:ATP binding"/>
    <property type="evidence" value="ECO:0007669"/>
    <property type="project" value="UniProtKB-KW"/>
</dbReference>
<dbReference type="InterPro" id="IPR005467">
    <property type="entry name" value="His_kinase_dom"/>
</dbReference>
<protein>
    <recommendedName>
        <fullName evidence="10">Sensory/regulatory protein RpfC</fullName>
        <ecNumber evidence="2">2.7.13.3</ecNumber>
    </recommendedName>
</protein>
<name>A0A1T5DPY6_9BACT</name>
<dbReference type="GO" id="GO:0000155">
    <property type="term" value="F:phosphorelay sensor kinase activity"/>
    <property type="evidence" value="ECO:0007669"/>
    <property type="project" value="InterPro"/>
</dbReference>
<gene>
    <name evidence="16" type="ORF">SAMN05660293_01807</name>
</gene>
<dbReference type="PROSITE" id="PS50110">
    <property type="entry name" value="RESPONSE_REGULATORY"/>
    <property type="match status" value="2"/>
</dbReference>
<evidence type="ECO:0000256" key="2">
    <source>
        <dbReference type="ARBA" id="ARBA00012438"/>
    </source>
</evidence>
<dbReference type="InterPro" id="IPR011006">
    <property type="entry name" value="CheY-like_superfamily"/>
</dbReference>
<dbReference type="Gene3D" id="1.10.287.130">
    <property type="match status" value="1"/>
</dbReference>
<dbReference type="CDD" id="cd17546">
    <property type="entry name" value="REC_hyHK_CKI1_RcsC-like"/>
    <property type="match status" value="2"/>
</dbReference>
<dbReference type="InterPro" id="IPR000014">
    <property type="entry name" value="PAS"/>
</dbReference>
<dbReference type="SMART" id="SM00387">
    <property type="entry name" value="HATPase_c"/>
    <property type="match status" value="1"/>
</dbReference>
<dbReference type="InterPro" id="IPR003594">
    <property type="entry name" value="HATPase_dom"/>
</dbReference>
<dbReference type="SUPFAM" id="SSF47384">
    <property type="entry name" value="Homodimeric domain of signal transducing histidine kinase"/>
    <property type="match status" value="1"/>
</dbReference>
<dbReference type="SMART" id="SM00086">
    <property type="entry name" value="PAC"/>
    <property type="match status" value="5"/>
</dbReference>
<dbReference type="Proteomes" id="UP000190897">
    <property type="component" value="Unassembled WGS sequence"/>
</dbReference>
<dbReference type="InterPro" id="IPR013655">
    <property type="entry name" value="PAS_fold_3"/>
</dbReference>
<dbReference type="Pfam" id="PF13426">
    <property type="entry name" value="PAS_9"/>
    <property type="match status" value="2"/>
</dbReference>
<dbReference type="PANTHER" id="PTHR45339:SF1">
    <property type="entry name" value="HYBRID SIGNAL TRANSDUCTION HISTIDINE KINASE J"/>
    <property type="match status" value="1"/>
</dbReference>
<keyword evidence="6" id="KW-0418">Kinase</keyword>
<sequence>MSEEQNEPKYASDFQLFQTFLGSHSMYVVCTDTNGNYTFVNDYFCNFYGMKREDILGQSSLLGVVAEDIEKCLQVGELCVVSPRKPHSVTLRKTSKYGGIKTTQWEFTGLTDESGTVKEIFCMGYDITQKVKTEQDLSVLVSNVQDVLFTLSPGLIFTYVSPSWTKVYGYHIKETLGNSFTNYIHPDDLHFCTASLLKIVETNTPIRGGIEHRILHKNGTWSWSNTNASIDSRSKEIILTSHNITELRRSRERLKELAIVASNTTDYIVITDNRGYITWVNKAYENQTGYTRREVKGLNPAELLCGPDTDMRTIEKIYEGSRDKKIVQVEILCYKKSGESYWVDLKITPVFDDKGNCTNYIAIERDITARKKSDDELRRMKNLLEQTNSVARIGGWELNAKSGELYWSTITKQIHEVEEDFKPDANVAIAFYKEGNSRDTINQVVMAGLTNGTPWDNELQLITAKGNEVWVRTIGKAEMVNGECVRVFGAFQDITRRKRSEMAILNSEAKFRSLYDSTSDAVVLFDRKGYLDCNRAALKMFKLQSVDMLVGKTHEELAAATYTSYDQLAGIAKENLETVYERGSHSFEWVFKRFGPDTDSFVAEVLLNLINVNDSQIIQAVIRDITLRKQAELELLEAREQAESASKLKSEFLANMSHEIRTPLNGVVGFTDLLMKTNLDETQQQYMSMVFQSANSLLEIINDILDFSKIEAGKLELRYEKTDLLTICGQVSDMLTYQAQQKHLEMLLNIPANIPHYVWADPLRLKQVLANLLSNAVKFTMSGEIELKIALLDRSNEDVTVRFSVRDTGIGIEPQNQRKIFDAFAQEDSSTTKRFGGTGLGLTISNSLLELMNSRLQLTSRTNAGSTFFFDVTFQIIPDGEEFVWDNTDNIKRVLVVDDNVNNGNILADILSNKEIRSDIVPSGEEALEKLFSDVKYDVVLMDCQMPGLDGIETIRQVRTSEHPELRSLPIILLNDSFEEETLTAVMAELNIPHFLVKPVKIKQLFSMLSRIHTKNQPARRLVADAGISFGGQTVSENVTVLIAEDHKINMLLVKTMLAKILSNVTMIEAVNGKEAVKLYGETNPDIIFMDIQMPEVNGYEATQEIRKLESGRRIPIIALTAGTVVGEREKCIEAGMDDYLTKPVVKDTLQDTIARWLLQRSKVEFN</sequence>
<dbReference type="SMART" id="SM00388">
    <property type="entry name" value="HisKA"/>
    <property type="match status" value="1"/>
</dbReference>
<organism evidence="16 17">
    <name type="scientific">Dyadobacter psychrophilus</name>
    <dbReference type="NCBI Taxonomy" id="651661"/>
    <lineage>
        <taxon>Bacteria</taxon>
        <taxon>Pseudomonadati</taxon>
        <taxon>Bacteroidota</taxon>
        <taxon>Cytophagia</taxon>
        <taxon>Cytophagales</taxon>
        <taxon>Spirosomataceae</taxon>
        <taxon>Dyadobacter</taxon>
    </lineage>
</organism>
<dbReference type="NCBIfam" id="TIGR00229">
    <property type="entry name" value="sensory_box"/>
    <property type="match status" value="4"/>
</dbReference>
<evidence type="ECO:0000313" key="17">
    <source>
        <dbReference type="Proteomes" id="UP000190897"/>
    </source>
</evidence>
<dbReference type="InterPro" id="IPR036890">
    <property type="entry name" value="HATPase_C_sf"/>
</dbReference>
<dbReference type="CDD" id="cd16922">
    <property type="entry name" value="HATPase_EvgS-ArcB-TorS-like"/>
    <property type="match status" value="1"/>
</dbReference>
<feature type="domain" description="PAC" evidence="15">
    <location>
        <begin position="327"/>
        <end position="379"/>
    </location>
</feature>
<dbReference type="SUPFAM" id="SSF55785">
    <property type="entry name" value="PYP-like sensor domain (PAS domain)"/>
    <property type="match status" value="5"/>
</dbReference>
<evidence type="ECO:0000256" key="7">
    <source>
        <dbReference type="ARBA" id="ARBA00022840"/>
    </source>
</evidence>
<dbReference type="InterPro" id="IPR004358">
    <property type="entry name" value="Sig_transdc_His_kin-like_C"/>
</dbReference>